<dbReference type="GO" id="GO:0016798">
    <property type="term" value="F:hydrolase activity, acting on glycosyl bonds"/>
    <property type="evidence" value="ECO:0007669"/>
    <property type="project" value="UniProtKB-KW"/>
</dbReference>
<feature type="region of interest" description="Disordered" evidence="3">
    <location>
        <begin position="37"/>
        <end position="118"/>
    </location>
</feature>
<keyword evidence="5" id="KW-0858">Xylan degradation</keyword>
<dbReference type="PANTHER" id="PTHR34216">
    <property type="match status" value="1"/>
</dbReference>
<dbReference type="Pfam" id="PF13860">
    <property type="entry name" value="FlgD_ig"/>
    <property type="match status" value="1"/>
</dbReference>
<name>A0A1Z5HWN3_9FIRM</name>
<dbReference type="CDD" id="cd10969">
    <property type="entry name" value="CE4_Ecf1_like_5s"/>
    <property type="match status" value="1"/>
</dbReference>
<dbReference type="GO" id="GO:0045493">
    <property type="term" value="P:xylan catabolic process"/>
    <property type="evidence" value="ECO:0007669"/>
    <property type="project" value="UniProtKB-KW"/>
</dbReference>
<keyword evidence="5" id="KW-0326">Glycosidase</keyword>
<sequence>MRYWLTLIVTAAVLFSLTFLLGLSVIGVDLFGPEEAAHQPEKTHQTATEGHAADNNKEPEEKAEQHEDNQTKKTEVAKESLEAKTGKTEGGKELTEKKPSSSQETEEKQEVREEIAQEQSPEIKKYILEFQLNAGGVITAEIVDRTGKLVRKLLDGEFKPAGKHSLTWQGMNEQGETVAPGQYTFRVTATYPGVPVLLYHHLAKPEEVEAGNPYVLSTTQFARQINYLKDNGYTTISLTQLGEYLTRGTQLPDKPVVITFDDGYASTYHQAFPILKQYGLKAIIFILGSFVDNSNASPPSLTWKQMQEMVRSGVVEIQSHSYDLHGEDDLVQKTEESQSEYEQRIYKDLVKIKQLIETKTGQPVTALSWPNGKQNSRALAIAKKAGYSYFFTSGEEVNYQQDSPTRIRRIFIPQNIKLSEFAQKIKAPPKKVTVHQETFQFTPKN</sequence>
<evidence type="ECO:0000256" key="2">
    <source>
        <dbReference type="ARBA" id="ARBA00022729"/>
    </source>
</evidence>
<dbReference type="RefSeq" id="WP_088554837.1">
    <property type="nucleotide sequence ID" value="NZ_BDGJ01000168.1"/>
</dbReference>
<protein>
    <submittedName>
        <fullName evidence="5">Xylanase/chitin deacetylase</fullName>
    </submittedName>
</protein>
<gene>
    <name evidence="5" type="ORF">KKC1_28940</name>
</gene>
<evidence type="ECO:0000313" key="5">
    <source>
        <dbReference type="EMBL" id="GAW93767.1"/>
    </source>
</evidence>
<dbReference type="Gene3D" id="3.20.20.370">
    <property type="entry name" value="Glycoside hydrolase/deacetylase"/>
    <property type="match status" value="1"/>
</dbReference>
<dbReference type="OrthoDB" id="9778320at2"/>
<keyword evidence="5" id="KW-0119">Carbohydrate metabolism</keyword>
<dbReference type="Pfam" id="PF01522">
    <property type="entry name" value="Polysacc_deac_1"/>
    <property type="match status" value="1"/>
</dbReference>
<evidence type="ECO:0000313" key="6">
    <source>
        <dbReference type="Proteomes" id="UP000197032"/>
    </source>
</evidence>
<keyword evidence="5" id="KW-0624">Polysaccharide degradation</keyword>
<dbReference type="Gene3D" id="2.60.40.4070">
    <property type="match status" value="1"/>
</dbReference>
<dbReference type="SUPFAM" id="SSF88713">
    <property type="entry name" value="Glycoside hydrolase/deacetylase"/>
    <property type="match status" value="1"/>
</dbReference>
<dbReference type="GO" id="GO:0005576">
    <property type="term" value="C:extracellular region"/>
    <property type="evidence" value="ECO:0007669"/>
    <property type="project" value="UniProtKB-SubCell"/>
</dbReference>
<dbReference type="EMBL" id="BDGJ01000168">
    <property type="protein sequence ID" value="GAW93767.1"/>
    <property type="molecule type" value="Genomic_DNA"/>
</dbReference>
<dbReference type="GO" id="GO:0016810">
    <property type="term" value="F:hydrolase activity, acting on carbon-nitrogen (but not peptide) bonds"/>
    <property type="evidence" value="ECO:0007669"/>
    <property type="project" value="InterPro"/>
</dbReference>
<accession>A0A1Z5HWN3</accession>
<keyword evidence="2" id="KW-0732">Signal</keyword>
<feature type="domain" description="NodB homology" evidence="4">
    <location>
        <begin position="254"/>
        <end position="445"/>
    </location>
</feature>
<feature type="compositionally biased region" description="Basic and acidic residues" evidence="3">
    <location>
        <begin position="51"/>
        <end position="118"/>
    </location>
</feature>
<keyword evidence="6" id="KW-1185">Reference proteome</keyword>
<dbReference type="Proteomes" id="UP000197032">
    <property type="component" value="Unassembled WGS sequence"/>
</dbReference>
<dbReference type="InterPro" id="IPR025965">
    <property type="entry name" value="FlgD/Vpr_Ig-like"/>
</dbReference>
<dbReference type="InterPro" id="IPR002509">
    <property type="entry name" value="NODB_dom"/>
</dbReference>
<reference evidence="6" key="1">
    <citation type="journal article" date="2017" name="Appl. Environ. Microbiol.">
        <title>Genomic analysis of Calderihabitans maritimus KKC1, a thermophilic hydrogenogenic carboxydotrophic bacterium isolated from marine sediment.</title>
        <authorList>
            <person name="Omae K."/>
            <person name="Yoneda Y."/>
            <person name="Fukuyama Y."/>
            <person name="Yoshida T."/>
            <person name="Sako Y."/>
        </authorList>
    </citation>
    <scope>NUCLEOTIDE SEQUENCE [LARGE SCALE GENOMIC DNA]</scope>
    <source>
        <strain evidence="6">KKC1</strain>
    </source>
</reference>
<proteinExistence type="predicted"/>
<organism evidence="5 6">
    <name type="scientific">Calderihabitans maritimus</name>
    <dbReference type="NCBI Taxonomy" id="1246530"/>
    <lineage>
        <taxon>Bacteria</taxon>
        <taxon>Bacillati</taxon>
        <taxon>Bacillota</taxon>
        <taxon>Clostridia</taxon>
        <taxon>Neomoorellales</taxon>
        <taxon>Calderihabitantaceae</taxon>
        <taxon>Calderihabitans</taxon>
    </lineage>
</organism>
<evidence type="ECO:0000259" key="4">
    <source>
        <dbReference type="PROSITE" id="PS51677"/>
    </source>
</evidence>
<dbReference type="InterPro" id="IPR011330">
    <property type="entry name" value="Glyco_hydro/deAcase_b/a-brl"/>
</dbReference>
<keyword evidence="5" id="KW-0378">Hydrolase</keyword>
<dbReference type="PROSITE" id="PS51677">
    <property type="entry name" value="NODB"/>
    <property type="match status" value="1"/>
</dbReference>
<dbReference type="AlphaFoldDB" id="A0A1Z5HWN3"/>
<evidence type="ECO:0000256" key="1">
    <source>
        <dbReference type="ARBA" id="ARBA00004613"/>
    </source>
</evidence>
<dbReference type="InterPro" id="IPR051398">
    <property type="entry name" value="Polysacch_Deacetylase"/>
</dbReference>
<dbReference type="PANTHER" id="PTHR34216:SF3">
    <property type="entry name" value="POLY-BETA-1,6-N-ACETYL-D-GLUCOSAMINE N-DEACETYLASE"/>
    <property type="match status" value="1"/>
</dbReference>
<evidence type="ECO:0000256" key="3">
    <source>
        <dbReference type="SAM" id="MobiDB-lite"/>
    </source>
</evidence>
<comment type="caution">
    <text evidence="5">The sequence shown here is derived from an EMBL/GenBank/DDBJ whole genome shotgun (WGS) entry which is preliminary data.</text>
</comment>
<comment type="subcellular location">
    <subcellularLocation>
        <location evidence="1">Secreted</location>
    </subcellularLocation>
</comment>